<evidence type="ECO:0000259" key="3">
    <source>
        <dbReference type="Pfam" id="PF18885"/>
    </source>
</evidence>
<feature type="region of interest" description="Disordered" evidence="1">
    <location>
        <begin position="1"/>
        <end position="22"/>
    </location>
</feature>
<dbReference type="AlphaFoldDB" id="A0A162T6T6"/>
<evidence type="ECO:0000313" key="5">
    <source>
        <dbReference type="EMBL" id="OAD43923.1"/>
    </source>
</evidence>
<feature type="compositionally biased region" description="Low complexity" evidence="1">
    <location>
        <begin position="40"/>
        <end position="49"/>
    </location>
</feature>
<reference evidence="5 6" key="1">
    <citation type="submission" date="2016-02" db="EMBL/GenBank/DDBJ databases">
        <title>Draft genome sequence of Hydrogenophaga sp. LPB0072.</title>
        <authorList>
            <person name="Shin S.-K."/>
            <person name="Yi H."/>
        </authorList>
    </citation>
    <scope>NUCLEOTIDE SEQUENCE [LARGE SCALE GENOMIC DNA]</scope>
    <source>
        <strain evidence="5 6">LPB0072</strain>
    </source>
</reference>
<dbReference type="Pfam" id="PF18885">
    <property type="entry name" value="DUF5648"/>
    <property type="match status" value="1"/>
</dbReference>
<evidence type="ECO:0000256" key="1">
    <source>
        <dbReference type="SAM" id="MobiDB-lite"/>
    </source>
</evidence>
<dbReference type="Proteomes" id="UP000185657">
    <property type="component" value="Unassembled WGS sequence"/>
</dbReference>
<dbReference type="EMBL" id="LVWD01000002">
    <property type="protein sequence ID" value="OAD43923.1"/>
    <property type="molecule type" value="Genomic_DNA"/>
</dbReference>
<accession>A0A162T6T6</accession>
<evidence type="ECO:0000313" key="4">
    <source>
        <dbReference type="EMBL" id="AOW11977.1"/>
    </source>
</evidence>
<dbReference type="PANTHER" id="PTHR35812">
    <property type="entry name" value="LIPOPROTEIN"/>
    <property type="match status" value="1"/>
</dbReference>
<dbReference type="Pfam" id="PF07603">
    <property type="entry name" value="Lcl_C"/>
    <property type="match status" value="2"/>
</dbReference>
<keyword evidence="6" id="KW-1185">Reference proteome</keyword>
<feature type="domain" description="Lcl C-terminal" evidence="2">
    <location>
        <begin position="299"/>
        <end position="426"/>
    </location>
</feature>
<evidence type="ECO:0000313" key="6">
    <source>
        <dbReference type="Proteomes" id="UP000185657"/>
    </source>
</evidence>
<evidence type="ECO:0008006" key="8">
    <source>
        <dbReference type="Google" id="ProtNLM"/>
    </source>
</evidence>
<name>A0A162T6T6_9BURK</name>
<reference evidence="4 7" key="2">
    <citation type="submission" date="2016-10" db="EMBL/GenBank/DDBJ databases">
        <title>Hydorgenophaga sp. LPB0072 isolated from gastropod.</title>
        <authorList>
            <person name="Kim E."/>
            <person name="Yi H."/>
        </authorList>
    </citation>
    <scope>NUCLEOTIDE SEQUENCE [LARGE SCALE GENOMIC DNA]</scope>
    <source>
        <strain evidence="4 7">LPB0072</strain>
    </source>
</reference>
<evidence type="ECO:0000313" key="7">
    <source>
        <dbReference type="Proteomes" id="UP000185680"/>
    </source>
</evidence>
<organism evidence="4 7">
    <name type="scientific">Hydrogenophaga crassostreae</name>
    <dbReference type="NCBI Taxonomy" id="1763535"/>
    <lineage>
        <taxon>Bacteria</taxon>
        <taxon>Pseudomonadati</taxon>
        <taxon>Pseudomonadota</taxon>
        <taxon>Betaproteobacteria</taxon>
        <taxon>Burkholderiales</taxon>
        <taxon>Comamonadaceae</taxon>
        <taxon>Hydrogenophaga</taxon>
    </lineage>
</organism>
<dbReference type="InterPro" id="IPR011460">
    <property type="entry name" value="Lcl_C"/>
</dbReference>
<feature type="domain" description="Lcl C-terminal" evidence="2">
    <location>
        <begin position="450"/>
        <end position="570"/>
    </location>
</feature>
<feature type="compositionally biased region" description="Low complexity" evidence="1">
    <location>
        <begin position="1"/>
        <end position="16"/>
    </location>
</feature>
<dbReference type="EMBL" id="CP017476">
    <property type="protein sequence ID" value="AOW11977.1"/>
    <property type="molecule type" value="Genomic_DNA"/>
</dbReference>
<dbReference type="InterPro" id="IPR043708">
    <property type="entry name" value="DUF5648"/>
</dbReference>
<evidence type="ECO:0000259" key="2">
    <source>
        <dbReference type="Pfam" id="PF07603"/>
    </source>
</evidence>
<feature type="domain" description="DUF5648" evidence="3">
    <location>
        <begin position="86"/>
        <end position="229"/>
    </location>
</feature>
<protein>
    <recommendedName>
        <fullName evidence="8">DUF1566 domain-containing protein</fullName>
    </recommendedName>
</protein>
<dbReference type="STRING" id="1763535.LPB072_02985"/>
<proteinExistence type="predicted"/>
<gene>
    <name evidence="4" type="ORF">LPB072_02985</name>
    <name evidence="5" type="ORF">LPB72_02685</name>
</gene>
<dbReference type="PANTHER" id="PTHR35812:SF1">
    <property type="entry name" value="LIPOPROTEIN"/>
    <property type="match status" value="1"/>
</dbReference>
<sequence length="578" mass="62828">MDTKAAYAAGAGSAEALPSNATDPAAFARSAALSRTELAAAEQQAQAAEDFASPTPLEDLKPGEIAAKRDYQIGEVARKALAVRIPVYRFFNGSTGAHFFTTSTTERDNVVNTLSPPFSLEGEAFSVASAFSPGLSQVHRFYNTHSGVHFYTISESERANVVATLPHFSYEGVAYHASQVAGAGLIPFYRFYVPSKGFHFYTAKESEKDSIIANLAATYTYEGIGYYVLDSDWRVERLPHSGVTSSQCYQAGSNMLVDCASQGATGLNLQQDGHRVDINRMSYRELPNPAGGNYPRTSCVKDDVTGLVWEGKTDGGERSGSFTYTNFGDGTTGDASAYVNRVNQLALCGYTDWRLPTRQELLTIVDFGRITGPAIDINWFPETAEGDYWSGESVSANSSLVGSVGFSAGVSLFRFRSHETAVRLVRGRFTSGPRFSYSTVAYGSDGANNVVDDAWTGLQWRRCEQGRVWTGSVCAGTVSRYTHEQALAHARTQSGWRMPSVRELSSLVDLSVSGSAARVDPAAFPGASALHVWGASPDVRNDGQAWFVFFYDGFINHSFRQEDLPVRLVRVSFARVNL</sequence>
<feature type="region of interest" description="Disordered" evidence="1">
    <location>
        <begin position="40"/>
        <end position="59"/>
    </location>
</feature>
<dbReference type="Proteomes" id="UP000185680">
    <property type="component" value="Chromosome"/>
</dbReference>
<dbReference type="KEGG" id="hyl:LPB072_02985"/>